<dbReference type="GO" id="GO:0051539">
    <property type="term" value="F:4 iron, 4 sulfur cluster binding"/>
    <property type="evidence" value="ECO:0007669"/>
    <property type="project" value="UniProtKB-KW"/>
</dbReference>
<dbReference type="InterPro" id="IPR009051">
    <property type="entry name" value="Helical_ferredxn"/>
</dbReference>
<evidence type="ECO:0000256" key="6">
    <source>
        <dbReference type="ARBA" id="ARBA00023014"/>
    </source>
</evidence>
<gene>
    <name evidence="7" type="ORF">OMM_06715</name>
</gene>
<keyword evidence="2" id="KW-0004">4Fe-4S</keyword>
<dbReference type="Proteomes" id="UP000189670">
    <property type="component" value="Unassembled WGS sequence"/>
</dbReference>
<reference evidence="8" key="1">
    <citation type="submission" date="2012-11" db="EMBL/GenBank/DDBJ databases">
        <authorList>
            <person name="Lucero-Rivera Y.E."/>
            <person name="Tovar-Ramirez D."/>
        </authorList>
    </citation>
    <scope>NUCLEOTIDE SEQUENCE [LARGE SCALE GENOMIC DNA]</scope>
    <source>
        <strain evidence="8">Araruama</strain>
    </source>
</reference>
<dbReference type="SUPFAM" id="SSF46548">
    <property type="entry name" value="alpha-helical ferredoxin"/>
    <property type="match status" value="1"/>
</dbReference>
<name>A0A1V1PGA8_9BACT</name>
<dbReference type="AlphaFoldDB" id="A0A1V1PGA8"/>
<dbReference type="PANTHER" id="PTHR43551">
    <property type="entry name" value="FUMARATE REDUCTASE IRON-SULFUR SUBUNIT"/>
    <property type="match status" value="1"/>
</dbReference>
<evidence type="ECO:0000256" key="5">
    <source>
        <dbReference type="ARBA" id="ARBA00023004"/>
    </source>
</evidence>
<keyword evidence="1" id="KW-0813">Transport</keyword>
<evidence type="ECO:0000313" key="7">
    <source>
        <dbReference type="EMBL" id="ETR73818.1"/>
    </source>
</evidence>
<accession>A0A1V1PGA8</accession>
<evidence type="ECO:0000256" key="3">
    <source>
        <dbReference type="ARBA" id="ARBA00022723"/>
    </source>
</evidence>
<evidence type="ECO:0000256" key="2">
    <source>
        <dbReference type="ARBA" id="ARBA00022485"/>
    </source>
</evidence>
<proteinExistence type="predicted"/>
<evidence type="ECO:0000256" key="1">
    <source>
        <dbReference type="ARBA" id="ARBA00022448"/>
    </source>
</evidence>
<dbReference type="GO" id="GO:0046872">
    <property type="term" value="F:metal ion binding"/>
    <property type="evidence" value="ECO:0007669"/>
    <property type="project" value="UniProtKB-KW"/>
</dbReference>
<dbReference type="Gene3D" id="1.10.1060.10">
    <property type="entry name" value="Alpha-helical ferredoxin"/>
    <property type="match status" value="1"/>
</dbReference>
<protein>
    <submittedName>
        <fullName evidence="7">Hmc operon protein 6</fullName>
    </submittedName>
</protein>
<dbReference type="Pfam" id="PF13534">
    <property type="entry name" value="Fer4_17"/>
    <property type="match status" value="1"/>
</dbReference>
<keyword evidence="5" id="KW-0408">Iron</keyword>
<dbReference type="EMBL" id="ATBP01000037">
    <property type="protein sequence ID" value="ETR73818.1"/>
    <property type="molecule type" value="Genomic_DNA"/>
</dbReference>
<keyword evidence="4" id="KW-0249">Electron transport</keyword>
<sequence length="127" mass="14463">MTEQKPMEINPKTIQNLLDEKKAQIQTALNVCAHCTLCAESCFLFMTRDQDPKYMPSYKLINSIGTFYKKKGQVDRDSLNKIRDIVWKDCVLCTRCYCPMGIDIPAMIAHARNICRSQGVVHAFDAA</sequence>
<dbReference type="PANTHER" id="PTHR43551:SF1">
    <property type="entry name" value="HETERODISULFIDE REDUCTASE"/>
    <property type="match status" value="1"/>
</dbReference>
<keyword evidence="3" id="KW-0479">Metal-binding</keyword>
<comment type="caution">
    <text evidence="7">The sequence shown here is derived from an EMBL/GenBank/DDBJ whole genome shotgun (WGS) entry which is preliminary data.</text>
</comment>
<evidence type="ECO:0000313" key="8">
    <source>
        <dbReference type="Proteomes" id="UP000189670"/>
    </source>
</evidence>
<organism evidence="7 8">
    <name type="scientific">Candidatus Magnetoglobus multicellularis str. Araruama</name>
    <dbReference type="NCBI Taxonomy" id="890399"/>
    <lineage>
        <taxon>Bacteria</taxon>
        <taxon>Pseudomonadati</taxon>
        <taxon>Thermodesulfobacteriota</taxon>
        <taxon>Desulfobacteria</taxon>
        <taxon>Desulfobacterales</taxon>
        <taxon>Desulfobacteraceae</taxon>
        <taxon>Candidatus Magnetoglobus</taxon>
    </lineage>
</organism>
<evidence type="ECO:0000256" key="4">
    <source>
        <dbReference type="ARBA" id="ARBA00022982"/>
    </source>
</evidence>
<keyword evidence="6" id="KW-0411">Iron-sulfur</keyword>